<evidence type="ECO:0008006" key="8">
    <source>
        <dbReference type="Google" id="ProtNLM"/>
    </source>
</evidence>
<evidence type="ECO:0000313" key="6">
    <source>
        <dbReference type="EMBL" id="OOZ42211.1"/>
    </source>
</evidence>
<dbReference type="AlphaFoldDB" id="A0A1T2LAU5"/>
<comment type="subcellular location">
    <subcellularLocation>
        <location evidence="1">Membrane</location>
        <topology evidence="1">Multi-pass membrane protein</topology>
    </subcellularLocation>
</comment>
<dbReference type="InterPro" id="IPR019109">
    <property type="entry name" value="MamF_MmsF"/>
</dbReference>
<feature type="transmembrane region" description="Helical" evidence="5">
    <location>
        <begin position="94"/>
        <end position="117"/>
    </location>
</feature>
<proteinExistence type="predicted"/>
<evidence type="ECO:0000256" key="2">
    <source>
        <dbReference type="ARBA" id="ARBA00022692"/>
    </source>
</evidence>
<keyword evidence="3 5" id="KW-1133">Transmembrane helix</keyword>
<evidence type="ECO:0000256" key="4">
    <source>
        <dbReference type="ARBA" id="ARBA00023136"/>
    </source>
</evidence>
<name>A0A1T2LAU5_9GAMM</name>
<feature type="transmembrane region" description="Helical" evidence="5">
    <location>
        <begin position="25"/>
        <end position="47"/>
    </location>
</feature>
<evidence type="ECO:0000256" key="1">
    <source>
        <dbReference type="ARBA" id="ARBA00004141"/>
    </source>
</evidence>
<evidence type="ECO:0000256" key="5">
    <source>
        <dbReference type="SAM" id="Phobius"/>
    </source>
</evidence>
<organism evidence="6 7">
    <name type="scientific">Solemya pervernicosa gill symbiont</name>
    <dbReference type="NCBI Taxonomy" id="642797"/>
    <lineage>
        <taxon>Bacteria</taxon>
        <taxon>Pseudomonadati</taxon>
        <taxon>Pseudomonadota</taxon>
        <taxon>Gammaproteobacteria</taxon>
        <taxon>sulfur-oxidizing symbionts</taxon>
    </lineage>
</organism>
<evidence type="ECO:0000256" key="3">
    <source>
        <dbReference type="ARBA" id="ARBA00022989"/>
    </source>
</evidence>
<reference evidence="6 7" key="1">
    <citation type="submission" date="2016-11" db="EMBL/GenBank/DDBJ databases">
        <title>Mixed transmission modes and dynamic genome evolution in an obligate animal-bacterial symbiosis.</title>
        <authorList>
            <person name="Russell S.L."/>
            <person name="Corbett-Detig R.B."/>
            <person name="Cavanaugh C.M."/>
        </authorList>
    </citation>
    <scope>NUCLEOTIDE SEQUENCE [LARGE SCALE GENOMIC DNA]</scope>
    <source>
        <strain evidence="6">Sveles-Q1</strain>
    </source>
</reference>
<dbReference type="EMBL" id="MPRL01000002">
    <property type="protein sequence ID" value="OOZ42211.1"/>
    <property type="molecule type" value="Genomic_DNA"/>
</dbReference>
<accession>A0A1T2LAU5</accession>
<keyword evidence="7" id="KW-1185">Reference proteome</keyword>
<dbReference type="RefSeq" id="WP_078482238.1">
    <property type="nucleotide sequence ID" value="NZ_MPRL01000002.1"/>
</dbReference>
<evidence type="ECO:0000313" key="7">
    <source>
        <dbReference type="Proteomes" id="UP000191110"/>
    </source>
</evidence>
<comment type="caution">
    <text evidence="6">The sequence shown here is derived from an EMBL/GenBank/DDBJ whole genome shotgun (WGS) entry which is preliminary data.</text>
</comment>
<protein>
    <recommendedName>
        <fullName evidence="8">Cytochrome C oxidase subunit III</fullName>
    </recommendedName>
</protein>
<gene>
    <name evidence="6" type="ORF">BOW53_01125</name>
</gene>
<dbReference type="OrthoDB" id="8778085at2"/>
<dbReference type="Proteomes" id="UP000191110">
    <property type="component" value="Unassembled WGS sequence"/>
</dbReference>
<sequence>MPHSDANEALTPDTSARRLAVLAEVLYLSNLLILPGIAFLWLLSLYLKHRNSAVPLARCHLSQTLRASIWAGLLLVIVSVAVFALGGFSSGYTWMVVILYVTTCHTTLVLLGMIGLAKAMAGRNFRYPLIGTACDEEVGS</sequence>
<feature type="transmembrane region" description="Helical" evidence="5">
    <location>
        <begin position="67"/>
        <end position="88"/>
    </location>
</feature>
<keyword evidence="2 5" id="KW-0812">Transmembrane</keyword>
<dbReference type="Pfam" id="PF09685">
    <property type="entry name" value="MamF_MmsF"/>
    <property type="match status" value="1"/>
</dbReference>
<keyword evidence="4 5" id="KW-0472">Membrane</keyword>